<dbReference type="NCBIfam" id="TIGR00651">
    <property type="entry name" value="pta"/>
    <property type="match status" value="1"/>
</dbReference>
<dbReference type="InterPro" id="IPR012147">
    <property type="entry name" value="P_Ac_Bu_trans"/>
</dbReference>
<dbReference type="EMBL" id="JBBLZC010000041">
    <property type="protein sequence ID" value="MEK0086020.1"/>
    <property type="molecule type" value="Genomic_DNA"/>
</dbReference>
<keyword evidence="6 10" id="KW-0808">Transferase</keyword>
<evidence type="ECO:0000256" key="4">
    <source>
        <dbReference type="ARBA" id="ARBA00012707"/>
    </source>
</evidence>
<dbReference type="RefSeq" id="WP_418161864.1">
    <property type="nucleotide sequence ID" value="NZ_JBBLZC010000041.1"/>
</dbReference>
<sequence>MKPFDDLLERARRDPRHIVLAEGEDPRVVDGALRARREGLARITLLGRSSVVRALLAARGGEDGSVAIVDPATSPELARFAATWHALRRHKGLDPEAARRAMASPLHHAAMMVRLGLADGSVAGAAHTTADTVRAALQVIGRDPRYCLVSSFFVMLLCEPHHDPLKGAMVFADCGLVVDPSAEEMAEIATASADSARNLLGLEPRVAMLSFSTGGSAKHPLVDKVRTATRLVRERRPDLAVEGDVQLDAGIVPEVGAMKAPGSPVAGRANVLVFPNLEAGNIGYKLAERLGKAKAIGPILQGLARPANDLSRGCSAEDVFRLIAVTVVQAQWINGSAPPADRDDVRADGMFHG</sequence>
<dbReference type="InterPro" id="IPR002505">
    <property type="entry name" value="PTA_PTB"/>
</dbReference>
<evidence type="ECO:0000256" key="3">
    <source>
        <dbReference type="ARBA" id="ARBA00005656"/>
    </source>
</evidence>
<name>A0ABU8XXT5_9PROT</name>
<evidence type="ECO:0000256" key="8">
    <source>
        <dbReference type="ARBA" id="ARBA00031108"/>
    </source>
</evidence>
<dbReference type="PANTHER" id="PTHR43356">
    <property type="entry name" value="PHOSPHATE ACETYLTRANSFERASE"/>
    <property type="match status" value="1"/>
</dbReference>
<dbReference type="InterPro" id="IPR042113">
    <property type="entry name" value="P_AcTrfase_dom1"/>
</dbReference>
<comment type="similarity">
    <text evidence="3">Belongs to the phosphate acetyltransferase and butyryltransferase family.</text>
</comment>
<feature type="domain" description="Phosphate acetyl/butaryl transferase" evidence="9">
    <location>
        <begin position="6"/>
        <end position="327"/>
    </location>
</feature>
<dbReference type="SUPFAM" id="SSF53659">
    <property type="entry name" value="Isocitrate/Isopropylmalate dehydrogenase-like"/>
    <property type="match status" value="1"/>
</dbReference>
<comment type="caution">
    <text evidence="10">The sequence shown here is derived from an EMBL/GenBank/DDBJ whole genome shotgun (WGS) entry which is preliminary data.</text>
</comment>
<dbReference type="PANTHER" id="PTHR43356:SF3">
    <property type="entry name" value="PHOSPHATE ACETYLTRANSFERASE"/>
    <property type="match status" value="1"/>
</dbReference>
<dbReference type="Pfam" id="PF01515">
    <property type="entry name" value="PTA_PTB"/>
    <property type="match status" value="1"/>
</dbReference>
<evidence type="ECO:0000313" key="10">
    <source>
        <dbReference type="EMBL" id="MEK0086020.1"/>
    </source>
</evidence>
<dbReference type="Proteomes" id="UP001375743">
    <property type="component" value="Unassembled WGS sequence"/>
</dbReference>
<accession>A0ABU8XXT5</accession>
<keyword evidence="11" id="KW-1185">Reference proteome</keyword>
<dbReference type="NCBIfam" id="NF007233">
    <property type="entry name" value="PRK09653.1"/>
    <property type="match status" value="1"/>
</dbReference>
<evidence type="ECO:0000256" key="6">
    <source>
        <dbReference type="ARBA" id="ARBA00022679"/>
    </source>
</evidence>
<dbReference type="InterPro" id="IPR004614">
    <property type="entry name" value="P_AcTrfase"/>
</dbReference>
<dbReference type="Gene3D" id="3.40.50.10950">
    <property type="match status" value="1"/>
</dbReference>
<evidence type="ECO:0000256" key="1">
    <source>
        <dbReference type="ARBA" id="ARBA00000705"/>
    </source>
</evidence>
<dbReference type="InterPro" id="IPR042112">
    <property type="entry name" value="P_AcTrfase_dom2"/>
</dbReference>
<comment type="pathway">
    <text evidence="2">Metabolic intermediate biosynthesis; acetyl-CoA biosynthesis; acetyl-CoA from acetate: step 2/2.</text>
</comment>
<dbReference type="InterPro" id="IPR050500">
    <property type="entry name" value="Phos_Acetyltrans/Butyryltrans"/>
</dbReference>
<organism evidence="10 11">
    <name type="scientific">Benzoatithermus flavus</name>
    <dbReference type="NCBI Taxonomy" id="3108223"/>
    <lineage>
        <taxon>Bacteria</taxon>
        <taxon>Pseudomonadati</taxon>
        <taxon>Pseudomonadota</taxon>
        <taxon>Alphaproteobacteria</taxon>
        <taxon>Geminicoccales</taxon>
        <taxon>Geminicoccaceae</taxon>
        <taxon>Benzoatithermus</taxon>
    </lineage>
</organism>
<dbReference type="GO" id="GO:0008959">
    <property type="term" value="F:phosphate acetyltransferase activity"/>
    <property type="evidence" value="ECO:0007669"/>
    <property type="project" value="UniProtKB-EC"/>
</dbReference>
<keyword evidence="7 10" id="KW-0012">Acyltransferase</keyword>
<proteinExistence type="inferred from homology"/>
<dbReference type="Gene3D" id="3.40.50.10750">
    <property type="entry name" value="Isocitrate/Isopropylmalate dehydrogenase-like"/>
    <property type="match status" value="1"/>
</dbReference>
<dbReference type="PIRSF" id="PIRSF000428">
    <property type="entry name" value="P_Ac_trans"/>
    <property type="match status" value="1"/>
</dbReference>
<protein>
    <recommendedName>
        <fullName evidence="5">Phosphate acetyltransferase</fullName>
        <ecNumber evidence="4">2.3.1.8</ecNumber>
    </recommendedName>
    <alternativeName>
        <fullName evidence="8">Phosphotransacetylase</fullName>
    </alternativeName>
</protein>
<reference evidence="10 11" key="1">
    <citation type="submission" date="2024-01" db="EMBL/GenBank/DDBJ databases">
        <title>Multi-omics insights into the function and evolution of sodium benzoate biodegradation pathways in Benzoatithermus flavus gen. nov., sp. nov. from hot spring.</title>
        <authorList>
            <person name="Hu C.-J."/>
            <person name="Li W.-J."/>
        </authorList>
    </citation>
    <scope>NUCLEOTIDE SEQUENCE [LARGE SCALE GENOMIC DNA]</scope>
    <source>
        <strain evidence="10 11">SYSU G07066</strain>
    </source>
</reference>
<evidence type="ECO:0000256" key="5">
    <source>
        <dbReference type="ARBA" id="ARBA00021528"/>
    </source>
</evidence>
<evidence type="ECO:0000313" key="11">
    <source>
        <dbReference type="Proteomes" id="UP001375743"/>
    </source>
</evidence>
<evidence type="ECO:0000259" key="9">
    <source>
        <dbReference type="Pfam" id="PF01515"/>
    </source>
</evidence>
<gene>
    <name evidence="10" type="primary">pta</name>
    <name evidence="10" type="ORF">U1T56_22925</name>
</gene>
<evidence type="ECO:0000256" key="2">
    <source>
        <dbReference type="ARBA" id="ARBA00004989"/>
    </source>
</evidence>
<evidence type="ECO:0000256" key="7">
    <source>
        <dbReference type="ARBA" id="ARBA00023315"/>
    </source>
</evidence>
<dbReference type="EC" id="2.3.1.8" evidence="4"/>
<comment type="catalytic activity">
    <reaction evidence="1">
        <text>acetyl-CoA + phosphate = acetyl phosphate + CoA</text>
        <dbReference type="Rhea" id="RHEA:19521"/>
        <dbReference type="ChEBI" id="CHEBI:22191"/>
        <dbReference type="ChEBI" id="CHEBI:43474"/>
        <dbReference type="ChEBI" id="CHEBI:57287"/>
        <dbReference type="ChEBI" id="CHEBI:57288"/>
        <dbReference type="EC" id="2.3.1.8"/>
    </reaction>
</comment>